<evidence type="ECO:0000313" key="2">
    <source>
        <dbReference type="Proteomes" id="UP000186922"/>
    </source>
</evidence>
<dbReference type="Proteomes" id="UP000186922">
    <property type="component" value="Unassembled WGS sequence"/>
</dbReference>
<dbReference type="AlphaFoldDB" id="A0A1D1W152"/>
<organism evidence="1 2">
    <name type="scientific">Ramazzottius varieornatus</name>
    <name type="common">Water bear</name>
    <name type="synonym">Tardigrade</name>
    <dbReference type="NCBI Taxonomy" id="947166"/>
    <lineage>
        <taxon>Eukaryota</taxon>
        <taxon>Metazoa</taxon>
        <taxon>Ecdysozoa</taxon>
        <taxon>Tardigrada</taxon>
        <taxon>Eutardigrada</taxon>
        <taxon>Parachela</taxon>
        <taxon>Hypsibioidea</taxon>
        <taxon>Ramazzottiidae</taxon>
        <taxon>Ramazzottius</taxon>
    </lineage>
</organism>
<reference evidence="1 2" key="1">
    <citation type="journal article" date="2016" name="Nat. Commun.">
        <title>Extremotolerant tardigrade genome and improved radiotolerance of human cultured cells by tardigrade-unique protein.</title>
        <authorList>
            <person name="Hashimoto T."/>
            <person name="Horikawa D.D."/>
            <person name="Saito Y."/>
            <person name="Kuwahara H."/>
            <person name="Kozuka-Hata H."/>
            <person name="Shin-I T."/>
            <person name="Minakuchi Y."/>
            <person name="Ohishi K."/>
            <person name="Motoyama A."/>
            <person name="Aizu T."/>
            <person name="Enomoto A."/>
            <person name="Kondo K."/>
            <person name="Tanaka S."/>
            <person name="Hara Y."/>
            <person name="Koshikawa S."/>
            <person name="Sagara H."/>
            <person name="Miura T."/>
            <person name="Yokobori S."/>
            <person name="Miyagawa K."/>
            <person name="Suzuki Y."/>
            <person name="Kubo T."/>
            <person name="Oyama M."/>
            <person name="Kohara Y."/>
            <person name="Fujiyama A."/>
            <person name="Arakawa K."/>
            <person name="Katayama T."/>
            <person name="Toyoda A."/>
            <person name="Kunieda T."/>
        </authorList>
    </citation>
    <scope>NUCLEOTIDE SEQUENCE [LARGE SCALE GENOMIC DNA]</scope>
    <source>
        <strain evidence="1 2">YOKOZUNA-1</strain>
    </source>
</reference>
<accession>A0A1D1W152</accession>
<gene>
    <name evidence="1" type="primary">RvY_16896-1</name>
    <name evidence="1" type="synonym">RvY_16896.1</name>
    <name evidence="1" type="ORF">RvY_16896</name>
</gene>
<comment type="caution">
    <text evidence="1">The sequence shown here is derived from an EMBL/GenBank/DDBJ whole genome shotgun (WGS) entry which is preliminary data.</text>
</comment>
<name>A0A1D1W152_RAMVA</name>
<sequence length="68" mass="7872">MAEMWLLLHRHPFYADYKLFPVCLICTAVELQVNTRPRSNTKRDWCAGKAALPKCYDAMKLVTTLVTK</sequence>
<keyword evidence="2" id="KW-1185">Reference proteome</keyword>
<dbReference type="EMBL" id="BDGG01000014">
    <property type="protein sequence ID" value="GAV06996.1"/>
    <property type="molecule type" value="Genomic_DNA"/>
</dbReference>
<protein>
    <submittedName>
        <fullName evidence="1">Uncharacterized protein</fullName>
    </submittedName>
</protein>
<evidence type="ECO:0000313" key="1">
    <source>
        <dbReference type="EMBL" id="GAV06996.1"/>
    </source>
</evidence>
<proteinExistence type="predicted"/>